<gene>
    <name evidence="11" type="ORF">GCM10007420_03310</name>
</gene>
<comment type="pathway">
    <text evidence="2">Amino-acid biosynthesis; L-serine biosynthesis; L-serine from 3-phospho-D-glycerate: step 3/3.</text>
</comment>
<evidence type="ECO:0000256" key="2">
    <source>
        <dbReference type="ARBA" id="ARBA00005135"/>
    </source>
</evidence>
<keyword evidence="4" id="KW-0028">Amino-acid biosynthesis</keyword>
<dbReference type="PANTHER" id="PTHR43344">
    <property type="entry name" value="PHOSPHOSERINE PHOSPHATASE"/>
    <property type="match status" value="1"/>
</dbReference>
<name>A0ABQ1XDF7_9PROT</name>
<dbReference type="Proteomes" id="UP000648722">
    <property type="component" value="Unassembled WGS sequence"/>
</dbReference>
<evidence type="ECO:0000256" key="8">
    <source>
        <dbReference type="ARBA" id="ARBA00023299"/>
    </source>
</evidence>
<dbReference type="Gene3D" id="3.40.50.1000">
    <property type="entry name" value="HAD superfamily/HAD-like"/>
    <property type="match status" value="1"/>
</dbReference>
<evidence type="ECO:0000313" key="12">
    <source>
        <dbReference type="Proteomes" id="UP000648722"/>
    </source>
</evidence>
<keyword evidence="7" id="KW-0460">Magnesium</keyword>
<keyword evidence="6" id="KW-0378">Hydrolase</keyword>
<dbReference type="RefSeq" id="WP_188450805.1">
    <property type="nucleotide sequence ID" value="NZ_BMFS01000001.1"/>
</dbReference>
<evidence type="ECO:0000256" key="10">
    <source>
        <dbReference type="ARBA" id="ARBA00048523"/>
    </source>
</evidence>
<evidence type="ECO:0000313" key="11">
    <source>
        <dbReference type="EMBL" id="GGG91374.1"/>
    </source>
</evidence>
<comment type="catalytic activity">
    <reaction evidence="10">
        <text>O-phospho-D-serine + H2O = D-serine + phosphate</text>
        <dbReference type="Rhea" id="RHEA:24873"/>
        <dbReference type="ChEBI" id="CHEBI:15377"/>
        <dbReference type="ChEBI" id="CHEBI:35247"/>
        <dbReference type="ChEBI" id="CHEBI:43474"/>
        <dbReference type="ChEBI" id="CHEBI:58680"/>
        <dbReference type="EC" id="3.1.3.3"/>
    </reaction>
</comment>
<dbReference type="InterPro" id="IPR050582">
    <property type="entry name" value="HAD-like_SerB"/>
</dbReference>
<evidence type="ECO:0000256" key="5">
    <source>
        <dbReference type="ARBA" id="ARBA00022723"/>
    </source>
</evidence>
<evidence type="ECO:0000256" key="9">
    <source>
        <dbReference type="ARBA" id="ARBA00048138"/>
    </source>
</evidence>
<dbReference type="EC" id="3.1.3.3" evidence="3"/>
<evidence type="ECO:0000256" key="4">
    <source>
        <dbReference type="ARBA" id="ARBA00022605"/>
    </source>
</evidence>
<keyword evidence="5" id="KW-0479">Metal-binding</keyword>
<reference evidence="12" key="1">
    <citation type="journal article" date="2019" name="Int. J. Syst. Evol. Microbiol.">
        <title>The Global Catalogue of Microorganisms (GCM) 10K type strain sequencing project: providing services to taxonomists for standard genome sequencing and annotation.</title>
        <authorList>
            <consortium name="The Broad Institute Genomics Platform"/>
            <consortium name="The Broad Institute Genome Sequencing Center for Infectious Disease"/>
            <person name="Wu L."/>
            <person name="Ma J."/>
        </authorList>
    </citation>
    <scope>NUCLEOTIDE SEQUENCE [LARGE SCALE GENOMIC DNA]</scope>
    <source>
        <strain evidence="12">CGMCC 1.12766</strain>
    </source>
</reference>
<comment type="catalytic activity">
    <reaction evidence="9">
        <text>O-phospho-L-serine + H2O = L-serine + phosphate</text>
        <dbReference type="Rhea" id="RHEA:21208"/>
        <dbReference type="ChEBI" id="CHEBI:15377"/>
        <dbReference type="ChEBI" id="CHEBI:33384"/>
        <dbReference type="ChEBI" id="CHEBI:43474"/>
        <dbReference type="ChEBI" id="CHEBI:57524"/>
        <dbReference type="EC" id="3.1.3.3"/>
    </reaction>
</comment>
<dbReference type="InterPro" id="IPR023214">
    <property type="entry name" value="HAD_sf"/>
</dbReference>
<keyword evidence="8" id="KW-0718">Serine biosynthesis</keyword>
<organism evidence="11 12">
    <name type="scientific">Glycocaulis albus</name>
    <dbReference type="NCBI Taxonomy" id="1382801"/>
    <lineage>
        <taxon>Bacteria</taxon>
        <taxon>Pseudomonadati</taxon>
        <taxon>Pseudomonadota</taxon>
        <taxon>Alphaproteobacteria</taxon>
        <taxon>Maricaulales</taxon>
        <taxon>Maricaulaceae</taxon>
        <taxon>Glycocaulis</taxon>
    </lineage>
</organism>
<dbReference type="SUPFAM" id="SSF56784">
    <property type="entry name" value="HAD-like"/>
    <property type="match status" value="1"/>
</dbReference>
<comment type="caution">
    <text evidence="11">The sequence shown here is derived from an EMBL/GenBank/DDBJ whole genome shotgun (WGS) entry which is preliminary data.</text>
</comment>
<dbReference type="Pfam" id="PF00702">
    <property type="entry name" value="Hydrolase"/>
    <property type="match status" value="1"/>
</dbReference>
<dbReference type="InterPro" id="IPR036412">
    <property type="entry name" value="HAD-like_sf"/>
</dbReference>
<keyword evidence="12" id="KW-1185">Reference proteome</keyword>
<protein>
    <recommendedName>
        <fullName evidence="3">phosphoserine phosphatase</fullName>
        <ecNumber evidence="3">3.1.3.3</ecNumber>
    </recommendedName>
</protein>
<sequence length="223" mass="22952">MARIIIFDVDSTLLKVESLDFAVERALAGQPGGKARAAELAEITDKGMAGALDFRQSLEVRISMAGLTRGDVEDAAQALAFELTPGMAELLEKLRARSAGVFAVSGGFAELVSPALDALGFAPGDIRANRFVFDTDGNVSDFDRDNPLSRSGGKGPVAAALKSLTGADLAVMVGDGITDYEAFAGGGADAFIGFGGVVRREAVAQRAPAFAGSVDELAKLLGV</sequence>
<evidence type="ECO:0000256" key="1">
    <source>
        <dbReference type="ARBA" id="ARBA00001946"/>
    </source>
</evidence>
<dbReference type="EMBL" id="BMFS01000001">
    <property type="protein sequence ID" value="GGG91374.1"/>
    <property type="molecule type" value="Genomic_DNA"/>
</dbReference>
<proteinExistence type="predicted"/>
<comment type="cofactor">
    <cofactor evidence="1">
        <name>Mg(2+)</name>
        <dbReference type="ChEBI" id="CHEBI:18420"/>
    </cofactor>
</comment>
<dbReference type="PANTHER" id="PTHR43344:SF2">
    <property type="entry name" value="PHOSPHOSERINE PHOSPHATASE"/>
    <property type="match status" value="1"/>
</dbReference>
<evidence type="ECO:0000256" key="3">
    <source>
        <dbReference type="ARBA" id="ARBA00012640"/>
    </source>
</evidence>
<dbReference type="NCBIfam" id="TIGR01488">
    <property type="entry name" value="HAD-SF-IB"/>
    <property type="match status" value="1"/>
</dbReference>
<dbReference type="Gene3D" id="1.10.150.210">
    <property type="entry name" value="Phosphoserine phosphatase, domain 2"/>
    <property type="match status" value="1"/>
</dbReference>
<evidence type="ECO:0000256" key="7">
    <source>
        <dbReference type="ARBA" id="ARBA00022842"/>
    </source>
</evidence>
<evidence type="ECO:0000256" key="6">
    <source>
        <dbReference type="ARBA" id="ARBA00022801"/>
    </source>
</evidence>
<accession>A0ABQ1XDF7</accession>